<gene>
    <name evidence="1" type="ORF">EVAR_56098_1</name>
</gene>
<comment type="caution">
    <text evidence="1">The sequence shown here is derived from an EMBL/GenBank/DDBJ whole genome shotgun (WGS) entry which is preliminary data.</text>
</comment>
<evidence type="ECO:0000313" key="2">
    <source>
        <dbReference type="Proteomes" id="UP000299102"/>
    </source>
</evidence>
<evidence type="ECO:0000313" key="1">
    <source>
        <dbReference type="EMBL" id="GBP73941.1"/>
    </source>
</evidence>
<name>A0A4C1YC39_EUMVA</name>
<organism evidence="1 2">
    <name type="scientific">Eumeta variegata</name>
    <name type="common">Bagworm moth</name>
    <name type="synonym">Eumeta japonica</name>
    <dbReference type="NCBI Taxonomy" id="151549"/>
    <lineage>
        <taxon>Eukaryota</taxon>
        <taxon>Metazoa</taxon>
        <taxon>Ecdysozoa</taxon>
        <taxon>Arthropoda</taxon>
        <taxon>Hexapoda</taxon>
        <taxon>Insecta</taxon>
        <taxon>Pterygota</taxon>
        <taxon>Neoptera</taxon>
        <taxon>Endopterygota</taxon>
        <taxon>Lepidoptera</taxon>
        <taxon>Glossata</taxon>
        <taxon>Ditrysia</taxon>
        <taxon>Tineoidea</taxon>
        <taxon>Psychidae</taxon>
        <taxon>Oiketicinae</taxon>
        <taxon>Eumeta</taxon>
    </lineage>
</organism>
<reference evidence="1 2" key="1">
    <citation type="journal article" date="2019" name="Commun. Biol.">
        <title>The bagworm genome reveals a unique fibroin gene that provides high tensile strength.</title>
        <authorList>
            <person name="Kono N."/>
            <person name="Nakamura H."/>
            <person name="Ohtoshi R."/>
            <person name="Tomita M."/>
            <person name="Numata K."/>
            <person name="Arakawa K."/>
        </authorList>
    </citation>
    <scope>NUCLEOTIDE SEQUENCE [LARGE SCALE GENOMIC DNA]</scope>
</reference>
<keyword evidence="2" id="KW-1185">Reference proteome</keyword>
<dbReference type="Proteomes" id="UP000299102">
    <property type="component" value="Unassembled WGS sequence"/>
</dbReference>
<protein>
    <submittedName>
        <fullName evidence="1">Uncharacterized protein</fullName>
    </submittedName>
</protein>
<accession>A0A4C1YC39</accession>
<dbReference type="EMBL" id="BGZK01001193">
    <property type="protein sequence ID" value="GBP73941.1"/>
    <property type="molecule type" value="Genomic_DNA"/>
</dbReference>
<dbReference type="AlphaFoldDB" id="A0A4C1YC39"/>
<sequence length="114" mass="12842">MKPLIKIVNQWVQVALAICYGRPSPTVIQCWPSCFPHFYSRGEVSLLRTFSLVKASTFEFLQKMTHQMVGHPFTQIVACQKIGSKTIFEHFLNENPDGVGKAGLRAVFIPESES</sequence>
<proteinExistence type="predicted"/>